<dbReference type="FunFam" id="2.20.70.30:FF:000002">
    <property type="entry name" value="Nascent polypeptide-associated complex (NAC), alpha subunit"/>
    <property type="match status" value="1"/>
</dbReference>
<name>A0AAV7X0R7_9NEOP</name>
<dbReference type="Pfam" id="PF01849">
    <property type="entry name" value="NAC"/>
    <property type="match status" value="1"/>
</dbReference>
<proteinExistence type="predicted"/>
<accession>A0AAV7X0R7</accession>
<dbReference type="InterPro" id="IPR038187">
    <property type="entry name" value="NAC_A/B_dom_sf"/>
</dbReference>
<comment type="caution">
    <text evidence="3">The sequence shown here is derived from an EMBL/GenBank/DDBJ whole genome shotgun (WGS) entry which is preliminary data.</text>
</comment>
<dbReference type="SMART" id="SM01407">
    <property type="entry name" value="NAC"/>
    <property type="match status" value="1"/>
</dbReference>
<dbReference type="PANTHER" id="PTHR21713">
    <property type="entry name" value="NASCENT POLYPEPTIDE ASSOCIATED COMPLEX ALPHA SUBUNIT-RELATED"/>
    <property type="match status" value="1"/>
</dbReference>
<dbReference type="InterPro" id="IPR016641">
    <property type="entry name" value="EGD2/NACA0like"/>
</dbReference>
<dbReference type="GO" id="GO:0005854">
    <property type="term" value="C:nascent polypeptide-associated complex"/>
    <property type="evidence" value="ECO:0007669"/>
    <property type="project" value="InterPro"/>
</dbReference>
<organism evidence="3 4">
    <name type="scientific">Megalurothrips usitatus</name>
    <name type="common">bean blossom thrips</name>
    <dbReference type="NCBI Taxonomy" id="439358"/>
    <lineage>
        <taxon>Eukaryota</taxon>
        <taxon>Metazoa</taxon>
        <taxon>Ecdysozoa</taxon>
        <taxon>Arthropoda</taxon>
        <taxon>Hexapoda</taxon>
        <taxon>Insecta</taxon>
        <taxon>Pterygota</taxon>
        <taxon>Neoptera</taxon>
        <taxon>Paraneoptera</taxon>
        <taxon>Thysanoptera</taxon>
        <taxon>Terebrantia</taxon>
        <taxon>Thripoidea</taxon>
        <taxon>Thripidae</taxon>
        <taxon>Megalurothrips</taxon>
    </lineage>
</organism>
<evidence type="ECO:0000256" key="1">
    <source>
        <dbReference type="SAM" id="MobiDB-lite"/>
    </source>
</evidence>
<evidence type="ECO:0000313" key="4">
    <source>
        <dbReference type="Proteomes" id="UP001075354"/>
    </source>
</evidence>
<keyword evidence="4" id="KW-1185">Reference proteome</keyword>
<dbReference type="Gene3D" id="2.20.70.30">
    <property type="entry name" value="Nascent polypeptide-associated complex domain"/>
    <property type="match status" value="1"/>
</dbReference>
<reference evidence="3" key="1">
    <citation type="submission" date="2022-12" db="EMBL/GenBank/DDBJ databases">
        <title>Chromosome-level genome assembly of the bean flower thrips Megalurothrips usitatus.</title>
        <authorList>
            <person name="Ma L."/>
            <person name="Liu Q."/>
            <person name="Li H."/>
            <person name="Cai W."/>
        </authorList>
    </citation>
    <scope>NUCLEOTIDE SEQUENCE</scope>
    <source>
        <strain evidence="3">Cailab_2022a</strain>
    </source>
</reference>
<evidence type="ECO:0000313" key="3">
    <source>
        <dbReference type="EMBL" id="KAJ1519493.1"/>
    </source>
</evidence>
<gene>
    <name evidence="3" type="ORF">ONE63_004778</name>
</gene>
<dbReference type="CDD" id="cd22054">
    <property type="entry name" value="NAC_NACA"/>
    <property type="match status" value="1"/>
</dbReference>
<sequence>MPELTEVERAAAAAATEPAAGASGDADNSGTDSESDVSAPELEDAGSGSGINFPGGAAAAAAAGLPIDISKAKQTRGEKKARKIMSKLGLKPIQGVSRVTIRKSKNILFVINKPDVFKNPVSDTYIVFGEAKIEDLSQQAQVAAAEKFKAPEISPAADVGAGTTVVAPIQEESEEEEVDDTGIEEKDVDLIMLQANVSRAKAVKALRNNGYDLVNAIMVSYGYCCLSFMCISRACCVLNDLFCYDDNLQVSHFI</sequence>
<protein>
    <recommendedName>
        <fullName evidence="2">NAC-A/B domain-containing protein</fullName>
    </recommendedName>
</protein>
<dbReference type="Proteomes" id="UP001075354">
    <property type="component" value="Chromosome 16"/>
</dbReference>
<feature type="domain" description="NAC-A/B" evidence="2">
    <location>
        <begin position="75"/>
        <end position="140"/>
    </location>
</feature>
<dbReference type="Pfam" id="PF19026">
    <property type="entry name" value="UBA_HYPK"/>
    <property type="match status" value="1"/>
</dbReference>
<dbReference type="CDD" id="cd14415">
    <property type="entry name" value="UBA_NACA_NACP1"/>
    <property type="match status" value="1"/>
</dbReference>
<feature type="region of interest" description="Disordered" evidence="1">
    <location>
        <begin position="1"/>
        <end position="50"/>
    </location>
</feature>
<dbReference type="PROSITE" id="PS51151">
    <property type="entry name" value="NAC_AB"/>
    <property type="match status" value="1"/>
</dbReference>
<evidence type="ECO:0000259" key="2">
    <source>
        <dbReference type="PROSITE" id="PS51151"/>
    </source>
</evidence>
<dbReference type="Gene3D" id="1.10.8.10">
    <property type="entry name" value="DNA helicase RuvA subunit, C-terminal domain"/>
    <property type="match status" value="1"/>
</dbReference>
<feature type="compositionally biased region" description="Low complexity" evidence="1">
    <location>
        <begin position="10"/>
        <end position="32"/>
    </location>
</feature>
<dbReference type="InterPro" id="IPR044034">
    <property type="entry name" value="NAC-like_UBA"/>
</dbReference>
<dbReference type="EMBL" id="JAPTSV010000016">
    <property type="protein sequence ID" value="KAJ1519493.1"/>
    <property type="molecule type" value="Genomic_DNA"/>
</dbReference>
<dbReference type="AlphaFoldDB" id="A0AAV7X0R7"/>
<dbReference type="InterPro" id="IPR002715">
    <property type="entry name" value="Nas_poly-pep-assoc_cplx_dom"/>
</dbReference>